<gene>
    <name evidence="11" type="ORF">B9Q04_06710</name>
</gene>
<dbReference type="Proteomes" id="UP000242015">
    <property type="component" value="Unassembled WGS sequence"/>
</dbReference>
<dbReference type="PROSITE" id="PS51257">
    <property type="entry name" value="PROKAR_LIPOPROTEIN"/>
    <property type="match status" value="1"/>
</dbReference>
<dbReference type="InterPro" id="IPR022616">
    <property type="entry name" value="Glyco_hydro_4_C"/>
</dbReference>
<dbReference type="GO" id="GO:0004553">
    <property type="term" value="F:hydrolase activity, hydrolyzing O-glycosyl compounds"/>
    <property type="evidence" value="ECO:0007669"/>
    <property type="project" value="InterPro"/>
</dbReference>
<keyword evidence="8" id="KW-0119">Carbohydrate metabolism</keyword>
<evidence type="ECO:0000256" key="6">
    <source>
        <dbReference type="ARBA" id="ARBA00023027"/>
    </source>
</evidence>
<evidence type="ECO:0000313" key="12">
    <source>
        <dbReference type="Proteomes" id="UP000242015"/>
    </source>
</evidence>
<dbReference type="GO" id="GO:0005975">
    <property type="term" value="P:carbohydrate metabolic process"/>
    <property type="evidence" value="ECO:0007669"/>
    <property type="project" value="InterPro"/>
</dbReference>
<reference evidence="11 12" key="1">
    <citation type="submission" date="2017-04" db="EMBL/GenBank/DDBJ databases">
        <title>Novel microbial lineages endemic to geothermal iron-oxide mats fill important gaps in the evolutionary history of Archaea.</title>
        <authorList>
            <person name="Jay Z.J."/>
            <person name="Beam J.P."/>
            <person name="Dlakic M."/>
            <person name="Rusch D.B."/>
            <person name="Kozubal M.A."/>
            <person name="Inskeep W.P."/>
        </authorList>
    </citation>
    <scope>NUCLEOTIDE SEQUENCE [LARGE SCALE GENOMIC DNA]</scope>
    <source>
        <strain evidence="11">BE_D</strain>
    </source>
</reference>
<evidence type="ECO:0000256" key="5">
    <source>
        <dbReference type="ARBA" id="ARBA00022801"/>
    </source>
</evidence>
<dbReference type="AlphaFoldDB" id="A0A2R6CBC9"/>
<evidence type="ECO:0000256" key="7">
    <source>
        <dbReference type="ARBA" id="ARBA00023211"/>
    </source>
</evidence>
<comment type="cofactor">
    <cofactor evidence="1">
        <name>NAD(+)</name>
        <dbReference type="ChEBI" id="CHEBI:57540"/>
    </cofactor>
</comment>
<dbReference type="PRINTS" id="PR00732">
    <property type="entry name" value="GLHYDRLASE4"/>
</dbReference>
<dbReference type="InterPro" id="IPR015955">
    <property type="entry name" value="Lactate_DH/Glyco_Ohase_4_C"/>
</dbReference>
<proteinExistence type="inferred from homology"/>
<dbReference type="Pfam" id="PF11975">
    <property type="entry name" value="Glyco_hydro_4C"/>
    <property type="match status" value="1"/>
</dbReference>
<dbReference type="InterPro" id="IPR053715">
    <property type="entry name" value="GH4_Enzyme_sf"/>
</dbReference>
<dbReference type="Pfam" id="PF02056">
    <property type="entry name" value="Glyco_hydro_4"/>
    <property type="match status" value="1"/>
</dbReference>
<protein>
    <recommendedName>
        <fullName evidence="10">Glycosyl hydrolase family 4 C-terminal domain-containing protein</fullName>
    </recommendedName>
</protein>
<evidence type="ECO:0000256" key="4">
    <source>
        <dbReference type="ARBA" id="ARBA00022723"/>
    </source>
</evidence>
<evidence type="ECO:0000256" key="8">
    <source>
        <dbReference type="ARBA" id="ARBA00023277"/>
    </source>
</evidence>
<keyword evidence="9" id="KW-0326">Glycosidase</keyword>
<comment type="similarity">
    <text evidence="3">Belongs to the glycosyl hydrolase 4 family.</text>
</comment>
<comment type="caution">
    <text evidence="11">The sequence shown here is derived from an EMBL/GenBank/DDBJ whole genome shotgun (WGS) entry which is preliminary data.</text>
</comment>
<keyword evidence="7" id="KW-0464">Manganese</keyword>
<evidence type="ECO:0000256" key="2">
    <source>
        <dbReference type="ARBA" id="ARBA00001936"/>
    </source>
</evidence>
<evidence type="ECO:0000259" key="10">
    <source>
        <dbReference type="Pfam" id="PF11975"/>
    </source>
</evidence>
<evidence type="ECO:0000256" key="1">
    <source>
        <dbReference type="ARBA" id="ARBA00001911"/>
    </source>
</evidence>
<dbReference type="SUPFAM" id="SSF51735">
    <property type="entry name" value="NAD(P)-binding Rossmann-fold domains"/>
    <property type="match status" value="1"/>
</dbReference>
<feature type="domain" description="Glycosyl hydrolase family 4 C-terminal" evidence="10">
    <location>
        <begin position="213"/>
        <end position="441"/>
    </location>
</feature>
<dbReference type="PANTHER" id="PTHR32092">
    <property type="entry name" value="6-PHOSPHO-BETA-GLUCOSIDASE-RELATED"/>
    <property type="match status" value="1"/>
</dbReference>
<evidence type="ECO:0000256" key="3">
    <source>
        <dbReference type="ARBA" id="ARBA00010141"/>
    </source>
</evidence>
<dbReference type="InterPro" id="IPR036291">
    <property type="entry name" value="NAD(P)-bd_dom_sf"/>
</dbReference>
<keyword evidence="6" id="KW-0520">NAD</keyword>
<dbReference type="SUPFAM" id="SSF56327">
    <property type="entry name" value="LDH C-terminal domain-like"/>
    <property type="match status" value="1"/>
</dbReference>
<name>A0A2R6CBC9_9ARCH</name>
<dbReference type="EMBL" id="NEXF01000120">
    <property type="protein sequence ID" value="PSO08214.1"/>
    <property type="molecule type" value="Genomic_DNA"/>
</dbReference>
<accession>A0A2R6CBC9</accession>
<dbReference type="GO" id="GO:0016616">
    <property type="term" value="F:oxidoreductase activity, acting on the CH-OH group of donors, NAD or NADP as acceptor"/>
    <property type="evidence" value="ECO:0007669"/>
    <property type="project" value="InterPro"/>
</dbReference>
<comment type="cofactor">
    <cofactor evidence="2">
        <name>Mn(2+)</name>
        <dbReference type="ChEBI" id="CHEBI:29035"/>
    </cofactor>
</comment>
<organism evidence="11 12">
    <name type="scientific">Candidatus Marsarchaeota G2 archaeon BE_D</name>
    <dbReference type="NCBI Taxonomy" id="1978158"/>
    <lineage>
        <taxon>Archaea</taxon>
        <taxon>Candidatus Marsarchaeota</taxon>
        <taxon>Candidatus Marsarchaeota group 2</taxon>
    </lineage>
</organism>
<evidence type="ECO:0000256" key="9">
    <source>
        <dbReference type="ARBA" id="ARBA00023295"/>
    </source>
</evidence>
<dbReference type="GO" id="GO:0046872">
    <property type="term" value="F:metal ion binding"/>
    <property type="evidence" value="ECO:0007669"/>
    <property type="project" value="UniProtKB-KW"/>
</dbReference>
<dbReference type="Gene3D" id="3.90.1820.10">
    <property type="entry name" value="AglA-like glucosidase"/>
    <property type="match status" value="1"/>
</dbReference>
<dbReference type="InterPro" id="IPR001088">
    <property type="entry name" value="Glyco_hydro_4"/>
</dbReference>
<dbReference type="PANTHER" id="PTHR32092:SF4">
    <property type="entry name" value="ALPHA-GLUCOSIDASE"/>
    <property type="match status" value="1"/>
</dbReference>
<keyword evidence="5" id="KW-0378">Hydrolase</keyword>
<sequence length="469" mass="53127">MSYVFKITQYVCLIMSGCRIVFIGAGSAKFAANVVRDICLTEGLSGASVALVDTDGEKLRAVYRLATSFASETHANVRFEWSLRQAEVLEGADFVVDTALVGGHIQQEAEREVGERHGYYRGLESTDFNMVSDYSTLFQGYKQLKHFSKLAGDMERLCPDALLIDVANPEAEIVSLLSRISKIRVVGYCHGYLHVRDIIRTLGLEEQRCEYSVAGINHNIWLTRFTYKGEDAYPLLDDWLERRSSDYWVNPSADPFDISMSRAAFDMYSMYDAFPIGDTVRSGTWKYHYDFKTKVWWYGPHGGPDSEASWPRYLKKAEEQARRILEFGEKGGVGVTQEFPPVRSGEEIVSLIDAVVNNRPTRLVLGVKNLGYVGWLPDNVAVEVPVVADASGVHPEPQRLPQRVIEYTLKPRIMRLEMAIDGFLHGRLSTLIDFAVRDPRTHSEKQAEETIMEILGQPFNSELRDHYLR</sequence>
<evidence type="ECO:0000313" key="11">
    <source>
        <dbReference type="EMBL" id="PSO08214.1"/>
    </source>
</evidence>
<keyword evidence="4" id="KW-0479">Metal-binding</keyword>